<sequence>MPDNVLLSNTIASGGGATYSSSCNIHDDPHTFVRIILGLASDEAQVGFDTSIFWDRGKRWISTRNQKGRRVDYLVQGDGPISQRDTLVGCATRCWRVIDPHSKKQYIIKEAWRLIKDDSEAALLQIANGLPGVGQLVAAEEDPTKTTPHFRGCRAFDYLPTDRVWCRMTLEAYGASLNKFDDGLQLLEAYRDILIAIFDLWERGILHRDISVNNVLFGKDRTLAGSSAILIDLDRAIRITGPDSLLGATPDIGTRAFQSVSILYSDTIRQNAQIWRSQASEPYPHDCLDDMESLFYVLCWVCYQFDSPGIRTEIPYQLDRWTSEDPSVSATSKSLFLSSPLPELSEYFQRGSAFPHLLQKLQQKFLTISRDKQKGTTMPFPGETLEEVCTDVRQEFEAFLGYVDTAIDEWNRNIRDPPKPPPRRQRYLFATPEEIARVRAGLDPLQTAGPIPERDTTGTTKRAHADLDVDGDDGVPSPKRHKTILTPTNAVPIQPLLPSKSPLRLSPRNDKTKPDTARRLRERKKPERL</sequence>
<organism evidence="1 2">
    <name type="scientific">Pluteus cervinus</name>
    <dbReference type="NCBI Taxonomy" id="181527"/>
    <lineage>
        <taxon>Eukaryota</taxon>
        <taxon>Fungi</taxon>
        <taxon>Dikarya</taxon>
        <taxon>Basidiomycota</taxon>
        <taxon>Agaricomycotina</taxon>
        <taxon>Agaricomycetes</taxon>
        <taxon>Agaricomycetidae</taxon>
        <taxon>Agaricales</taxon>
        <taxon>Pluteineae</taxon>
        <taxon>Pluteaceae</taxon>
        <taxon>Pluteus</taxon>
    </lineage>
</organism>
<dbReference type="Proteomes" id="UP000308600">
    <property type="component" value="Unassembled WGS sequence"/>
</dbReference>
<gene>
    <name evidence="1" type="ORF">BDN72DRAFT_959800</name>
</gene>
<keyword evidence="2" id="KW-1185">Reference proteome</keyword>
<protein>
    <submittedName>
        <fullName evidence="1">Uncharacterized protein</fullName>
    </submittedName>
</protein>
<reference evidence="1 2" key="1">
    <citation type="journal article" date="2019" name="Nat. Ecol. Evol.">
        <title>Megaphylogeny resolves global patterns of mushroom evolution.</title>
        <authorList>
            <person name="Varga T."/>
            <person name="Krizsan K."/>
            <person name="Foldi C."/>
            <person name="Dima B."/>
            <person name="Sanchez-Garcia M."/>
            <person name="Sanchez-Ramirez S."/>
            <person name="Szollosi G.J."/>
            <person name="Szarkandi J.G."/>
            <person name="Papp V."/>
            <person name="Albert L."/>
            <person name="Andreopoulos W."/>
            <person name="Angelini C."/>
            <person name="Antonin V."/>
            <person name="Barry K.W."/>
            <person name="Bougher N.L."/>
            <person name="Buchanan P."/>
            <person name="Buyck B."/>
            <person name="Bense V."/>
            <person name="Catcheside P."/>
            <person name="Chovatia M."/>
            <person name="Cooper J."/>
            <person name="Damon W."/>
            <person name="Desjardin D."/>
            <person name="Finy P."/>
            <person name="Geml J."/>
            <person name="Haridas S."/>
            <person name="Hughes K."/>
            <person name="Justo A."/>
            <person name="Karasinski D."/>
            <person name="Kautmanova I."/>
            <person name="Kiss B."/>
            <person name="Kocsube S."/>
            <person name="Kotiranta H."/>
            <person name="LaButti K.M."/>
            <person name="Lechner B.E."/>
            <person name="Liimatainen K."/>
            <person name="Lipzen A."/>
            <person name="Lukacs Z."/>
            <person name="Mihaltcheva S."/>
            <person name="Morgado L.N."/>
            <person name="Niskanen T."/>
            <person name="Noordeloos M.E."/>
            <person name="Ohm R.A."/>
            <person name="Ortiz-Santana B."/>
            <person name="Ovrebo C."/>
            <person name="Racz N."/>
            <person name="Riley R."/>
            <person name="Savchenko A."/>
            <person name="Shiryaev A."/>
            <person name="Soop K."/>
            <person name="Spirin V."/>
            <person name="Szebenyi C."/>
            <person name="Tomsovsky M."/>
            <person name="Tulloss R.E."/>
            <person name="Uehling J."/>
            <person name="Grigoriev I.V."/>
            <person name="Vagvolgyi C."/>
            <person name="Papp T."/>
            <person name="Martin F.M."/>
            <person name="Miettinen O."/>
            <person name="Hibbett D.S."/>
            <person name="Nagy L.G."/>
        </authorList>
    </citation>
    <scope>NUCLEOTIDE SEQUENCE [LARGE SCALE GENOMIC DNA]</scope>
    <source>
        <strain evidence="1 2">NL-1719</strain>
    </source>
</reference>
<evidence type="ECO:0000313" key="1">
    <source>
        <dbReference type="EMBL" id="TFK69112.1"/>
    </source>
</evidence>
<dbReference type="EMBL" id="ML208337">
    <property type="protein sequence ID" value="TFK69112.1"/>
    <property type="molecule type" value="Genomic_DNA"/>
</dbReference>
<proteinExistence type="predicted"/>
<accession>A0ACD3AVX5</accession>
<evidence type="ECO:0000313" key="2">
    <source>
        <dbReference type="Proteomes" id="UP000308600"/>
    </source>
</evidence>
<name>A0ACD3AVX5_9AGAR</name>